<reference evidence="21" key="1">
    <citation type="submission" date="2025-08" db="UniProtKB">
        <authorList>
            <consortium name="Ensembl"/>
        </authorList>
    </citation>
    <scope>IDENTIFICATION</scope>
</reference>
<keyword evidence="5" id="KW-0217">Developmental protein</keyword>
<evidence type="ECO:0000256" key="9">
    <source>
        <dbReference type="ARBA" id="ARBA00022759"/>
    </source>
</evidence>
<keyword evidence="22" id="KW-1185">Reference proteome</keyword>
<evidence type="ECO:0000256" key="5">
    <source>
        <dbReference type="ARBA" id="ARBA00022473"/>
    </source>
</evidence>
<keyword evidence="10 19" id="KW-0378">Hydrolase</keyword>
<dbReference type="PANTHER" id="PTHR10858:SF9">
    <property type="entry name" value="DEOXYRIBONUCLEASE-2-ALPHA"/>
    <property type="match status" value="1"/>
</dbReference>
<evidence type="ECO:0000256" key="13">
    <source>
        <dbReference type="ARBA" id="ARBA00023228"/>
    </source>
</evidence>
<keyword evidence="12 19" id="KW-0325">Glycoprotein</keyword>
<evidence type="ECO:0000256" key="7">
    <source>
        <dbReference type="ARBA" id="ARBA00022722"/>
    </source>
</evidence>
<evidence type="ECO:0000256" key="1">
    <source>
        <dbReference type="ARBA" id="ARBA00000447"/>
    </source>
</evidence>
<evidence type="ECO:0000256" key="19">
    <source>
        <dbReference type="RuleBase" id="RU369111"/>
    </source>
</evidence>
<evidence type="ECO:0000256" key="17">
    <source>
        <dbReference type="ARBA" id="ARBA00043033"/>
    </source>
</evidence>
<evidence type="ECO:0000256" key="2">
    <source>
        <dbReference type="ARBA" id="ARBA00004371"/>
    </source>
</evidence>
<protein>
    <recommendedName>
        <fullName evidence="14 19">Deoxyribonuclease-2-alpha</fullName>
        <ecNumber evidence="4 19">3.1.22.1</ecNumber>
    </recommendedName>
    <alternativeName>
        <fullName evidence="15 19">Acid DNase</fullName>
    </alternativeName>
    <alternativeName>
        <fullName evidence="17 19">Deoxyribonuclease II alpha</fullName>
    </alternativeName>
    <alternativeName>
        <fullName evidence="16 19">Lysosomal DNase II</fullName>
    </alternativeName>
</protein>
<dbReference type="PANTHER" id="PTHR10858">
    <property type="entry name" value="DEOXYRIBONUCLEASE II"/>
    <property type="match status" value="1"/>
</dbReference>
<keyword evidence="7 19" id="KW-0540">Nuclease</keyword>
<evidence type="ECO:0000256" key="8">
    <source>
        <dbReference type="ARBA" id="ARBA00022729"/>
    </source>
</evidence>
<evidence type="ECO:0000256" key="10">
    <source>
        <dbReference type="ARBA" id="ARBA00022801"/>
    </source>
</evidence>
<evidence type="ECO:0000256" key="11">
    <source>
        <dbReference type="ARBA" id="ARBA00023157"/>
    </source>
</evidence>
<keyword evidence="6 19" id="KW-0053">Apoptosis</keyword>
<feature type="signal peptide" evidence="20">
    <location>
        <begin position="1"/>
        <end position="19"/>
    </location>
</feature>
<comment type="subcellular location">
    <subcellularLocation>
        <location evidence="2 19">Lysosome</location>
    </subcellularLocation>
</comment>
<dbReference type="EC" id="3.1.22.1" evidence="4 19"/>
<keyword evidence="13 19" id="KW-0458">Lysosome</keyword>
<comment type="similarity">
    <text evidence="3 19">Belongs to the DNase II family.</text>
</comment>
<organism evidence="21 22">
    <name type="scientific">Chinchilla lanigera</name>
    <name type="common">Long-tailed chinchilla</name>
    <name type="synonym">Chinchilla villidera</name>
    <dbReference type="NCBI Taxonomy" id="34839"/>
    <lineage>
        <taxon>Eukaryota</taxon>
        <taxon>Metazoa</taxon>
        <taxon>Chordata</taxon>
        <taxon>Craniata</taxon>
        <taxon>Vertebrata</taxon>
        <taxon>Euteleostomi</taxon>
        <taxon>Mammalia</taxon>
        <taxon>Eutheria</taxon>
        <taxon>Euarchontoglires</taxon>
        <taxon>Glires</taxon>
        <taxon>Rodentia</taxon>
        <taxon>Hystricomorpha</taxon>
        <taxon>Chinchillidae</taxon>
        <taxon>Chinchilla</taxon>
    </lineage>
</organism>
<dbReference type="GeneTree" id="ENSGT00390000002634"/>
<comment type="catalytic activity">
    <reaction evidence="1 19">
        <text>Endonucleolytic cleavage to nucleoside 3'-phosphates and 3'-phosphooligonucleotide end-products.</text>
        <dbReference type="EC" id="3.1.22.1"/>
    </reaction>
</comment>
<accession>A0A8C2VX74</accession>
<dbReference type="Ensembl" id="ENSCLAT00000019144.1">
    <property type="protein sequence ID" value="ENSCLAP00000018959.1"/>
    <property type="gene ID" value="ENSCLAG00000012983.1"/>
</dbReference>
<evidence type="ECO:0000256" key="12">
    <source>
        <dbReference type="ARBA" id="ARBA00023180"/>
    </source>
</evidence>
<proteinExistence type="inferred from homology"/>
<evidence type="ECO:0000256" key="16">
    <source>
        <dbReference type="ARBA" id="ARBA00041918"/>
    </source>
</evidence>
<dbReference type="GO" id="GO:0004531">
    <property type="term" value="F:deoxyribonuclease II activity"/>
    <property type="evidence" value="ECO:0007669"/>
    <property type="project" value="UniProtKB-UniRule"/>
</dbReference>
<evidence type="ECO:0000256" key="15">
    <source>
        <dbReference type="ARBA" id="ARBA00041393"/>
    </source>
</evidence>
<sequence>MVSLVALLLGALLWVPGGALRCLGETGNPVDWFVIYKLPARSGPGNEAWRGLSYRYLDGSLGGWRDGVGLINSSQGALGRSLQPLYRANASQASCSWTKKGASGWSTACHASRHLYPLVHTTGLTVPNTTGRPSVCLFPSLSSQRLAGSW</sequence>
<dbReference type="InterPro" id="IPR004947">
    <property type="entry name" value="DNase_II"/>
</dbReference>
<evidence type="ECO:0000256" key="20">
    <source>
        <dbReference type="SAM" id="SignalP"/>
    </source>
</evidence>
<name>A0A8C2VX74_CHILA</name>
<comment type="function">
    <text evidence="18 19">Hydrolyzes DNA under acidic conditions with a preference for double-stranded DNA. Plays a major role in the clearance of nucleic acids generated through apoptosis, hence preventing autoinflammation. Necessary for proper fetal development and for definitive erythropoiesis in fetal liver and bone marrow, where it degrades nuclear DNA expelled from erythroid precursor cells.</text>
</comment>
<dbReference type="GO" id="GO:0006309">
    <property type="term" value="P:apoptotic DNA fragmentation"/>
    <property type="evidence" value="ECO:0007669"/>
    <property type="project" value="UniProtKB-UniRule"/>
</dbReference>
<evidence type="ECO:0000256" key="18">
    <source>
        <dbReference type="ARBA" id="ARBA00045381"/>
    </source>
</evidence>
<evidence type="ECO:0000256" key="3">
    <source>
        <dbReference type="ARBA" id="ARBA00007527"/>
    </source>
</evidence>
<dbReference type="Proteomes" id="UP000694398">
    <property type="component" value="Unassembled WGS sequence"/>
</dbReference>
<evidence type="ECO:0000313" key="22">
    <source>
        <dbReference type="Proteomes" id="UP000694398"/>
    </source>
</evidence>
<reference evidence="21" key="2">
    <citation type="submission" date="2025-09" db="UniProtKB">
        <authorList>
            <consortium name="Ensembl"/>
        </authorList>
    </citation>
    <scope>IDENTIFICATION</scope>
</reference>
<keyword evidence="8 19" id="KW-0732">Signal</keyword>
<evidence type="ECO:0000256" key="14">
    <source>
        <dbReference type="ARBA" id="ARBA00039868"/>
    </source>
</evidence>
<evidence type="ECO:0000256" key="4">
    <source>
        <dbReference type="ARBA" id="ARBA00012036"/>
    </source>
</evidence>
<keyword evidence="11" id="KW-1015">Disulfide bond</keyword>
<evidence type="ECO:0000313" key="21">
    <source>
        <dbReference type="Ensembl" id="ENSCLAP00000018959.1"/>
    </source>
</evidence>
<feature type="chain" id="PRO_5034305938" description="Deoxyribonuclease-2-alpha" evidence="20">
    <location>
        <begin position="20"/>
        <end position="150"/>
    </location>
</feature>
<keyword evidence="9 19" id="KW-0255">Endonuclease</keyword>
<gene>
    <name evidence="21" type="primary">DNASE2</name>
</gene>
<dbReference type="GO" id="GO:0005764">
    <property type="term" value="C:lysosome"/>
    <property type="evidence" value="ECO:0007669"/>
    <property type="project" value="UniProtKB-SubCell"/>
</dbReference>
<dbReference type="AlphaFoldDB" id="A0A8C2VX74"/>
<dbReference type="Pfam" id="PF03265">
    <property type="entry name" value="DNase_II"/>
    <property type="match status" value="1"/>
</dbReference>
<evidence type="ECO:0000256" key="6">
    <source>
        <dbReference type="ARBA" id="ARBA00022703"/>
    </source>
</evidence>